<evidence type="ECO:0000313" key="2">
    <source>
        <dbReference type="Proteomes" id="UP001150581"/>
    </source>
</evidence>
<organism evidence="1 2">
    <name type="scientific">Kickxella alabastrina</name>
    <dbReference type="NCBI Taxonomy" id="61397"/>
    <lineage>
        <taxon>Eukaryota</taxon>
        <taxon>Fungi</taxon>
        <taxon>Fungi incertae sedis</taxon>
        <taxon>Zoopagomycota</taxon>
        <taxon>Kickxellomycotina</taxon>
        <taxon>Kickxellomycetes</taxon>
        <taxon>Kickxellales</taxon>
        <taxon>Kickxellaceae</taxon>
        <taxon>Kickxella</taxon>
    </lineage>
</organism>
<comment type="caution">
    <text evidence="1">The sequence shown here is derived from an EMBL/GenBank/DDBJ whole genome shotgun (WGS) entry which is preliminary data.</text>
</comment>
<protein>
    <submittedName>
        <fullName evidence="1">Uncharacterized protein</fullName>
    </submittedName>
</protein>
<gene>
    <name evidence="1" type="ORF">LPJ66_011171</name>
</gene>
<accession>A0ACC1I225</accession>
<keyword evidence="2" id="KW-1185">Reference proteome</keyword>
<evidence type="ECO:0000313" key="1">
    <source>
        <dbReference type="EMBL" id="KAJ1882321.1"/>
    </source>
</evidence>
<proteinExistence type="predicted"/>
<sequence length="496" mass="55147">MVMAQLIVAGKNLGPHPVVVPIRSTEDHRPLPGVTVGDLGPKFGFNAMDNGFLMLNHVRVPRLNLMQRYITVSRQGEVSRPANIDPKVTYGTMVYVRAQIIRIMSQTLARATTIGIRYTSVRRQFAGKSDKPLAPSLESPVLDYGMVQHRLIPLLAQNYAMFATSQAFLQHYEQCMHELNNGDYASLKELHATACALKRWTSDVAVRGIDTCRHVCGGHGFSQFSGLNEFFGNAYPNIIWEGDNYVLSQQTAQFLINQVRALRKGARVEDNQTTRYLRKHLVSGHLPQRPTAWGAAIESLATDATAQLDLLSFRAAAMAAELTDQIDSNGRSWNRSLVSMQRLSDAHSDYIVAAYFRAHIATLPGTSPLLPILNKLATLLFLYVLSQNSSDLFRLPSAAAFTGAQVSRVEELLAAIIEDVREQAVPLVDAFGMSDSRLNSALGRSDGKVYDNYLLWAMQDPLNTQDTGEEVRRVWFDKYIKPVLHSAETSKKNAKL</sequence>
<dbReference type="Proteomes" id="UP001150581">
    <property type="component" value="Unassembled WGS sequence"/>
</dbReference>
<name>A0ACC1I225_9FUNG</name>
<dbReference type="EMBL" id="JANBPG010003249">
    <property type="protein sequence ID" value="KAJ1882321.1"/>
    <property type="molecule type" value="Genomic_DNA"/>
</dbReference>
<reference evidence="1" key="1">
    <citation type="submission" date="2022-07" db="EMBL/GenBank/DDBJ databases">
        <title>Phylogenomic reconstructions and comparative analyses of Kickxellomycotina fungi.</title>
        <authorList>
            <person name="Reynolds N.K."/>
            <person name="Stajich J.E."/>
            <person name="Barry K."/>
            <person name="Grigoriev I.V."/>
            <person name="Crous P."/>
            <person name="Smith M.E."/>
        </authorList>
    </citation>
    <scope>NUCLEOTIDE SEQUENCE</scope>
    <source>
        <strain evidence="1">Benny 63K</strain>
    </source>
</reference>